<dbReference type="InterPro" id="IPR036400">
    <property type="entry name" value="Cyt_B5-like_heme/steroid_sf"/>
</dbReference>
<dbReference type="InterPro" id="IPR050668">
    <property type="entry name" value="Cytochrome_b5"/>
</dbReference>
<dbReference type="PANTHER" id="PTHR19359">
    <property type="entry name" value="CYTOCHROME B5"/>
    <property type="match status" value="1"/>
</dbReference>
<feature type="domain" description="Cytochrome b5 heme-binding" evidence="5">
    <location>
        <begin position="4"/>
        <end position="81"/>
    </location>
</feature>
<dbReference type="OrthoDB" id="260091at2759"/>
<dbReference type="Proteomes" id="UP001153714">
    <property type="component" value="Chromosome 1"/>
</dbReference>
<comment type="similarity">
    <text evidence="4">Belongs to the cytochrome b5 family.</text>
</comment>
<reference evidence="6" key="1">
    <citation type="submission" date="2021-12" db="EMBL/GenBank/DDBJ databases">
        <authorList>
            <person name="King R."/>
        </authorList>
    </citation>
    <scope>NUCLEOTIDE SEQUENCE</scope>
</reference>
<evidence type="ECO:0000313" key="6">
    <source>
        <dbReference type="EMBL" id="CAG9782617.1"/>
    </source>
</evidence>
<evidence type="ECO:0000259" key="5">
    <source>
        <dbReference type="PROSITE" id="PS50255"/>
    </source>
</evidence>
<dbReference type="InterPro" id="IPR001199">
    <property type="entry name" value="Cyt_B5-like_heme/steroid-bd"/>
</dbReference>
<keyword evidence="1" id="KW-0349">Heme</keyword>
<dbReference type="EMBL" id="OU893332">
    <property type="protein sequence ID" value="CAG9782617.1"/>
    <property type="molecule type" value="Genomic_DNA"/>
</dbReference>
<dbReference type="FunFam" id="3.10.120.10:FF:000007">
    <property type="entry name" value="Sulfite oxidase, mitochondrial"/>
    <property type="match status" value="1"/>
</dbReference>
<accession>A0A9N9N4G6</accession>
<dbReference type="Gene3D" id="3.10.120.10">
    <property type="entry name" value="Cytochrome b5-like heme/steroid binding domain"/>
    <property type="match status" value="1"/>
</dbReference>
<proteinExistence type="inferred from homology"/>
<name>A0A9N9N4G6_9NEOP</name>
<keyword evidence="3" id="KW-0408">Iron</keyword>
<evidence type="ECO:0000313" key="7">
    <source>
        <dbReference type="Proteomes" id="UP001153714"/>
    </source>
</evidence>
<dbReference type="GO" id="GO:0020037">
    <property type="term" value="F:heme binding"/>
    <property type="evidence" value="ECO:0007669"/>
    <property type="project" value="TreeGrafter"/>
</dbReference>
<sequence length="119" mass="12888">MAEVKKYTMAEVAQNKGKNGPLWIVYKDGVYDLTKYTAEHPGGVDSIVDEAGTDATKAFDESAHTPDAKVIMAKYKIGELVEEEKRYDANGKKKKKVVQAAPEGSSRSCMSVITCGLVG</sequence>
<keyword evidence="2" id="KW-0479">Metal-binding</keyword>
<evidence type="ECO:0000256" key="4">
    <source>
        <dbReference type="ARBA" id="ARBA00038168"/>
    </source>
</evidence>
<dbReference type="GO" id="GO:0016020">
    <property type="term" value="C:membrane"/>
    <property type="evidence" value="ECO:0007669"/>
    <property type="project" value="TreeGrafter"/>
</dbReference>
<protein>
    <recommendedName>
        <fullName evidence="5">Cytochrome b5 heme-binding domain-containing protein</fullName>
    </recommendedName>
</protein>
<organism evidence="6 7">
    <name type="scientific">Diatraea saccharalis</name>
    <name type="common">sugarcane borer</name>
    <dbReference type="NCBI Taxonomy" id="40085"/>
    <lineage>
        <taxon>Eukaryota</taxon>
        <taxon>Metazoa</taxon>
        <taxon>Ecdysozoa</taxon>
        <taxon>Arthropoda</taxon>
        <taxon>Hexapoda</taxon>
        <taxon>Insecta</taxon>
        <taxon>Pterygota</taxon>
        <taxon>Neoptera</taxon>
        <taxon>Endopterygota</taxon>
        <taxon>Lepidoptera</taxon>
        <taxon>Glossata</taxon>
        <taxon>Ditrysia</taxon>
        <taxon>Pyraloidea</taxon>
        <taxon>Crambidae</taxon>
        <taxon>Crambinae</taxon>
        <taxon>Diatraea</taxon>
    </lineage>
</organism>
<gene>
    <name evidence="6" type="ORF">DIATSA_LOCUS859</name>
</gene>
<dbReference type="SMART" id="SM01117">
    <property type="entry name" value="Cyt-b5"/>
    <property type="match status" value="1"/>
</dbReference>
<dbReference type="PRINTS" id="PR00363">
    <property type="entry name" value="CYTOCHROMEB5"/>
</dbReference>
<evidence type="ECO:0000256" key="3">
    <source>
        <dbReference type="ARBA" id="ARBA00023004"/>
    </source>
</evidence>
<evidence type="ECO:0000256" key="2">
    <source>
        <dbReference type="ARBA" id="ARBA00022723"/>
    </source>
</evidence>
<dbReference type="AlphaFoldDB" id="A0A9N9N4G6"/>
<reference evidence="6" key="2">
    <citation type="submission" date="2022-10" db="EMBL/GenBank/DDBJ databases">
        <authorList>
            <consortium name="ENA_rothamsted_submissions"/>
            <consortium name="culmorum"/>
            <person name="King R."/>
        </authorList>
    </citation>
    <scope>NUCLEOTIDE SEQUENCE</scope>
</reference>
<evidence type="ECO:0000256" key="1">
    <source>
        <dbReference type="ARBA" id="ARBA00022617"/>
    </source>
</evidence>
<keyword evidence="7" id="KW-1185">Reference proteome</keyword>
<dbReference type="PROSITE" id="PS50255">
    <property type="entry name" value="CYTOCHROME_B5_2"/>
    <property type="match status" value="1"/>
</dbReference>
<dbReference type="Pfam" id="PF00173">
    <property type="entry name" value="Cyt-b5"/>
    <property type="match status" value="1"/>
</dbReference>
<dbReference type="SUPFAM" id="SSF55856">
    <property type="entry name" value="Cytochrome b5-like heme/steroid binding domain"/>
    <property type="match status" value="1"/>
</dbReference>
<dbReference type="GO" id="GO:0046872">
    <property type="term" value="F:metal ion binding"/>
    <property type="evidence" value="ECO:0007669"/>
    <property type="project" value="UniProtKB-KW"/>
</dbReference>